<gene>
    <name evidence="1" type="ORF">CPELLU_LOCUS21496</name>
</gene>
<sequence>MSLEEIIESYDSTISLISNNERKEITKIDICLNYVYDVSCLLNKHNNNVDHDKKLILSDKDKDLHILFEKQKILIQCEFKQKKKEYHYELSSTFFNDKHKENIVSNQDCSDNAVKESNN</sequence>
<accession>A0A9N9PLU8</accession>
<dbReference type="Proteomes" id="UP000789759">
    <property type="component" value="Unassembled WGS sequence"/>
</dbReference>
<proteinExistence type="predicted"/>
<reference evidence="1" key="1">
    <citation type="submission" date="2021-06" db="EMBL/GenBank/DDBJ databases">
        <authorList>
            <person name="Kallberg Y."/>
            <person name="Tangrot J."/>
            <person name="Rosling A."/>
        </authorList>
    </citation>
    <scope>NUCLEOTIDE SEQUENCE</scope>
    <source>
        <strain evidence="1">FL966</strain>
    </source>
</reference>
<organism evidence="1 2">
    <name type="scientific">Cetraspora pellucida</name>
    <dbReference type="NCBI Taxonomy" id="1433469"/>
    <lineage>
        <taxon>Eukaryota</taxon>
        <taxon>Fungi</taxon>
        <taxon>Fungi incertae sedis</taxon>
        <taxon>Mucoromycota</taxon>
        <taxon>Glomeromycotina</taxon>
        <taxon>Glomeromycetes</taxon>
        <taxon>Diversisporales</taxon>
        <taxon>Gigasporaceae</taxon>
        <taxon>Cetraspora</taxon>
    </lineage>
</organism>
<feature type="non-terminal residue" evidence="1">
    <location>
        <position position="119"/>
    </location>
</feature>
<protein>
    <submittedName>
        <fullName evidence="1">962_t:CDS:1</fullName>
    </submittedName>
</protein>
<evidence type="ECO:0000313" key="1">
    <source>
        <dbReference type="EMBL" id="CAG8837073.1"/>
    </source>
</evidence>
<evidence type="ECO:0000313" key="2">
    <source>
        <dbReference type="Proteomes" id="UP000789759"/>
    </source>
</evidence>
<comment type="caution">
    <text evidence="1">The sequence shown here is derived from an EMBL/GenBank/DDBJ whole genome shotgun (WGS) entry which is preliminary data.</text>
</comment>
<dbReference type="EMBL" id="CAJVQA010080326">
    <property type="protein sequence ID" value="CAG8837073.1"/>
    <property type="molecule type" value="Genomic_DNA"/>
</dbReference>
<dbReference type="AlphaFoldDB" id="A0A9N9PLU8"/>
<name>A0A9N9PLU8_9GLOM</name>
<keyword evidence="2" id="KW-1185">Reference proteome</keyword>